<dbReference type="Proteomes" id="UP000002051">
    <property type="component" value="Chromosome 3"/>
</dbReference>
<dbReference type="PaxDb" id="3880-AES87448"/>
<dbReference type="EMBL" id="CM001219">
    <property type="protein sequence ID" value="AES71787.2"/>
    <property type="molecule type" value="Genomic_DNA"/>
</dbReference>
<dbReference type="SUPFAM" id="SSF55811">
    <property type="entry name" value="Nudix"/>
    <property type="match status" value="1"/>
</dbReference>
<reference evidence="5 8" key="1">
    <citation type="journal article" date="2011" name="Nature">
        <title>The Medicago genome provides insight into the evolution of rhizobial symbioses.</title>
        <authorList>
            <person name="Young N.D."/>
            <person name="Debelle F."/>
            <person name="Oldroyd G.E."/>
            <person name="Geurts R."/>
            <person name="Cannon S.B."/>
            <person name="Udvardi M.K."/>
            <person name="Benedito V.A."/>
            <person name="Mayer K.F."/>
            <person name="Gouzy J."/>
            <person name="Schoof H."/>
            <person name="Van de Peer Y."/>
            <person name="Proost S."/>
            <person name="Cook D.R."/>
            <person name="Meyers B.C."/>
            <person name="Spannagl M."/>
            <person name="Cheung F."/>
            <person name="De Mita S."/>
            <person name="Krishnakumar V."/>
            <person name="Gundlach H."/>
            <person name="Zhou S."/>
            <person name="Mudge J."/>
            <person name="Bharti A.K."/>
            <person name="Murray J.D."/>
            <person name="Naoumkina M.A."/>
            <person name="Rosen B."/>
            <person name="Silverstein K.A."/>
            <person name="Tang H."/>
            <person name="Rombauts S."/>
            <person name="Zhao P.X."/>
            <person name="Zhou P."/>
            <person name="Barbe V."/>
            <person name="Bardou P."/>
            <person name="Bechner M."/>
            <person name="Bellec A."/>
            <person name="Berger A."/>
            <person name="Berges H."/>
            <person name="Bidwell S."/>
            <person name="Bisseling T."/>
            <person name="Choisne N."/>
            <person name="Couloux A."/>
            <person name="Denny R."/>
            <person name="Deshpande S."/>
            <person name="Dai X."/>
            <person name="Doyle J.J."/>
            <person name="Dudez A.M."/>
            <person name="Farmer A.D."/>
            <person name="Fouteau S."/>
            <person name="Franken C."/>
            <person name="Gibelin C."/>
            <person name="Gish J."/>
            <person name="Goldstein S."/>
            <person name="Gonzalez A.J."/>
            <person name="Green P.J."/>
            <person name="Hallab A."/>
            <person name="Hartog M."/>
            <person name="Hua A."/>
            <person name="Humphray S.J."/>
            <person name="Jeong D.H."/>
            <person name="Jing Y."/>
            <person name="Jocker A."/>
            <person name="Kenton S.M."/>
            <person name="Kim D.J."/>
            <person name="Klee K."/>
            <person name="Lai H."/>
            <person name="Lang C."/>
            <person name="Lin S."/>
            <person name="Macmil S.L."/>
            <person name="Magdelenat G."/>
            <person name="Matthews L."/>
            <person name="McCorrison J."/>
            <person name="Monaghan E.L."/>
            <person name="Mun J.H."/>
            <person name="Najar F.Z."/>
            <person name="Nicholson C."/>
            <person name="Noirot C."/>
            <person name="O'Bleness M."/>
            <person name="Paule C.R."/>
            <person name="Poulain J."/>
            <person name="Prion F."/>
            <person name="Qin B."/>
            <person name="Qu C."/>
            <person name="Retzel E.F."/>
            <person name="Riddle C."/>
            <person name="Sallet E."/>
            <person name="Samain S."/>
            <person name="Samson N."/>
            <person name="Sanders I."/>
            <person name="Saurat O."/>
            <person name="Scarpelli C."/>
            <person name="Schiex T."/>
            <person name="Segurens B."/>
            <person name="Severin A.J."/>
            <person name="Sherrier D.J."/>
            <person name="Shi R."/>
            <person name="Sims S."/>
            <person name="Singer S.R."/>
            <person name="Sinharoy S."/>
            <person name="Sterck L."/>
            <person name="Viollet A."/>
            <person name="Wang B.B."/>
            <person name="Wang K."/>
            <person name="Wang M."/>
            <person name="Wang X."/>
            <person name="Warfsmann J."/>
            <person name="Weissenbach J."/>
            <person name="White D.D."/>
            <person name="White J.D."/>
            <person name="Wiley G.B."/>
            <person name="Wincker P."/>
            <person name="Xing Y."/>
            <person name="Yang L."/>
            <person name="Yao Z."/>
            <person name="Ying F."/>
            <person name="Zhai J."/>
            <person name="Zhou L."/>
            <person name="Zuber A."/>
            <person name="Denarie J."/>
            <person name="Dixon R.A."/>
            <person name="May G.D."/>
            <person name="Schwartz D.C."/>
            <person name="Rogers J."/>
            <person name="Quetier F."/>
            <person name="Town C.D."/>
            <person name="Roe B.A."/>
        </authorList>
    </citation>
    <scope>NUCLEOTIDE SEQUENCE [LARGE SCALE GENOMIC DNA]</scope>
    <source>
        <strain evidence="5">A17</strain>
        <strain evidence="7 8">cv. Jemalong A17</strain>
    </source>
</reference>
<dbReference type="PROSITE" id="PS00893">
    <property type="entry name" value="NUDIX_BOX"/>
    <property type="match status" value="1"/>
</dbReference>
<dbReference type="eggNOG" id="KOG0648">
    <property type="taxonomic scope" value="Eukaryota"/>
</dbReference>
<dbReference type="Proteomes" id="UP000265566">
    <property type="component" value="Chromosome 3"/>
</dbReference>
<keyword evidence="3 5" id="KW-0378">Hydrolase</keyword>
<evidence type="ECO:0000313" key="6">
    <source>
        <dbReference type="EMBL" id="RHN69075.1"/>
    </source>
</evidence>
<dbReference type="Pfam" id="PF00293">
    <property type="entry name" value="NUDIX"/>
    <property type="match status" value="1"/>
</dbReference>
<dbReference type="InterPro" id="IPR015797">
    <property type="entry name" value="NUDIX_hydrolase-like_dom_sf"/>
</dbReference>
<dbReference type="EMBL" id="PSQE01000003">
    <property type="protein sequence ID" value="RHN69075.1"/>
    <property type="molecule type" value="Genomic_DNA"/>
</dbReference>
<dbReference type="CDD" id="cd04670">
    <property type="entry name" value="NUDIX_ASFGF2_Nudt6"/>
    <property type="match status" value="1"/>
</dbReference>
<dbReference type="GO" id="GO:0047631">
    <property type="term" value="F:ADP-ribose diphosphatase activity"/>
    <property type="evidence" value="ECO:0000318"/>
    <property type="project" value="GO_Central"/>
</dbReference>
<name>G7J8V6_MEDTR</name>
<reference evidence="7" key="3">
    <citation type="submission" date="2015-04" db="UniProtKB">
        <authorList>
            <consortium name="EnsemblPlants"/>
        </authorList>
    </citation>
    <scope>IDENTIFICATION</scope>
    <source>
        <strain evidence="7">cv. Jemalong A17</strain>
    </source>
</reference>
<dbReference type="PANTHER" id="PTHR13994">
    <property type="entry name" value="NUDIX HYDROLASE RELATED"/>
    <property type="match status" value="1"/>
</dbReference>
<dbReference type="FunFam" id="3.90.79.10:FF:000015">
    <property type="entry name" value="Nudix hydrolase 8"/>
    <property type="match status" value="1"/>
</dbReference>
<dbReference type="KEGG" id="mtr:11432723"/>
<dbReference type="GO" id="GO:0035529">
    <property type="term" value="F:NADH pyrophosphatase activity"/>
    <property type="evidence" value="ECO:0000318"/>
    <property type="project" value="GO_Central"/>
</dbReference>
<dbReference type="PROSITE" id="PS51462">
    <property type="entry name" value="NUDIX"/>
    <property type="match status" value="1"/>
</dbReference>
<organism evidence="5 8">
    <name type="scientific">Medicago truncatula</name>
    <name type="common">Barrel medic</name>
    <name type="synonym">Medicago tribuloides</name>
    <dbReference type="NCBI Taxonomy" id="3880"/>
    <lineage>
        <taxon>Eukaryota</taxon>
        <taxon>Viridiplantae</taxon>
        <taxon>Streptophyta</taxon>
        <taxon>Embryophyta</taxon>
        <taxon>Tracheophyta</taxon>
        <taxon>Spermatophyta</taxon>
        <taxon>Magnoliopsida</taxon>
        <taxon>eudicotyledons</taxon>
        <taxon>Gunneridae</taxon>
        <taxon>Pentapetalae</taxon>
        <taxon>rosids</taxon>
        <taxon>fabids</taxon>
        <taxon>Fabales</taxon>
        <taxon>Fabaceae</taxon>
        <taxon>Papilionoideae</taxon>
        <taxon>50 kb inversion clade</taxon>
        <taxon>NPAAA clade</taxon>
        <taxon>Hologalegina</taxon>
        <taxon>IRL clade</taxon>
        <taxon>Trifolieae</taxon>
        <taxon>Medicago</taxon>
    </lineage>
</organism>
<dbReference type="InterPro" id="IPR040618">
    <property type="entry name" value="Pre-Nudix"/>
</dbReference>
<dbReference type="InterPro" id="IPR003293">
    <property type="entry name" value="Nudix_hydrolase6-like"/>
</dbReference>
<dbReference type="InterPro" id="IPR020084">
    <property type="entry name" value="NUDIX_hydrolase_CS"/>
</dbReference>
<accession>G7J8V6</accession>
<gene>
    <name evidence="7" type="primary">11432723</name>
    <name evidence="5" type="ordered locus">MTR_3g082770</name>
    <name evidence="6" type="ORF">MtrunA17_Chr3g0120821</name>
</gene>
<dbReference type="HOGENOM" id="CLU_054299_1_0_1"/>
<dbReference type="EC" id="3.6.1.-" evidence="6"/>
<dbReference type="GO" id="GO:0051287">
    <property type="term" value="F:NAD binding"/>
    <property type="evidence" value="ECO:0000318"/>
    <property type="project" value="GO_Central"/>
</dbReference>
<dbReference type="FunFam" id="3.40.630.30:FF:000016">
    <property type="entry name" value="nudix hydrolase 2"/>
    <property type="match status" value="1"/>
</dbReference>
<dbReference type="EnsemblPlants" id="AES71787">
    <property type="protein sequence ID" value="AES71787"/>
    <property type="gene ID" value="MTR_3g082770"/>
</dbReference>
<reference evidence="5 8" key="2">
    <citation type="journal article" date="2014" name="BMC Genomics">
        <title>An improved genome release (version Mt4.0) for the model legume Medicago truncatula.</title>
        <authorList>
            <person name="Tang H."/>
            <person name="Krishnakumar V."/>
            <person name="Bidwell S."/>
            <person name="Rosen B."/>
            <person name="Chan A."/>
            <person name="Zhou S."/>
            <person name="Gentzbittel L."/>
            <person name="Childs K.L."/>
            <person name="Yandell M."/>
            <person name="Gundlach H."/>
            <person name="Mayer K.F."/>
            <person name="Schwartz D.C."/>
            <person name="Town C.D."/>
        </authorList>
    </citation>
    <scope>GENOME REANNOTATION</scope>
    <source>
        <strain evidence="7 8">cv. Jemalong A17</strain>
    </source>
</reference>
<evidence type="ECO:0000313" key="7">
    <source>
        <dbReference type="EnsemblPlants" id="AES71787"/>
    </source>
</evidence>
<comment type="similarity">
    <text evidence="1">Belongs to the Nudix hydrolase family.</text>
</comment>
<dbReference type="PRINTS" id="PR01356">
    <property type="entry name" value="GFGPROTEIN"/>
</dbReference>
<dbReference type="GO" id="GO:0046872">
    <property type="term" value="F:metal ion binding"/>
    <property type="evidence" value="ECO:0007669"/>
    <property type="project" value="UniProtKB-KW"/>
</dbReference>
<evidence type="ECO:0000259" key="4">
    <source>
        <dbReference type="PROSITE" id="PS51462"/>
    </source>
</evidence>
<dbReference type="OrthoDB" id="447842at2759"/>
<dbReference type="PANTHER" id="PTHR13994:SF33">
    <property type="entry name" value="NUDIX FAMILY HYDROLASE"/>
    <property type="match status" value="1"/>
</dbReference>
<feature type="domain" description="Nudix hydrolase" evidence="4">
    <location>
        <begin position="171"/>
        <end position="303"/>
    </location>
</feature>
<evidence type="ECO:0000256" key="2">
    <source>
        <dbReference type="ARBA" id="ARBA00022723"/>
    </source>
</evidence>
<evidence type="ECO:0000256" key="1">
    <source>
        <dbReference type="ARBA" id="ARBA00005582"/>
    </source>
</evidence>
<dbReference type="Gene3D" id="3.40.630.30">
    <property type="match status" value="1"/>
</dbReference>
<accession>A0A0C3VK90</accession>
<dbReference type="Gramene" id="rna17503">
    <property type="protein sequence ID" value="RHN69075.1"/>
    <property type="gene ID" value="gene17503"/>
</dbReference>
<sequence length="346" mass="38577">MMMRSRAITSKLYTSCLLATSKSFLTSSVPPLLAKTKTSHGSIIPQFQGYKNSFLFPRAYWSASSALLDEEVRGRCATGLLKAVEDQHGGVIINIEEPMDSFDFASMLDASLSQWRIQGKKGVWIKLPREHSNLVASAVEAGFKYHHAEPDHLMLVYWIPNTPDTIPANASHRISIGAFVVNANMEVLVVQEKNGRFSGKGIWKLPTGAVNEGEDVCAAAIREVKEETGIETEFVEVLAFRERHKCFFQKSEILFVCMLKPRSFNIQSQVSEIEAAQWMAIEDYVAQPFVQQNELFDFLTKVGLSKLEGKYSGFSTMLTSTSSCKSHVYINTKDSSHLLTSKIGES</sequence>
<keyword evidence="2" id="KW-0479">Metal-binding</keyword>
<dbReference type="InterPro" id="IPR000086">
    <property type="entry name" value="NUDIX_hydrolase_dom"/>
</dbReference>
<dbReference type="Gene3D" id="3.90.79.10">
    <property type="entry name" value="Nucleoside Triphosphate Pyrophosphohydrolase"/>
    <property type="match status" value="1"/>
</dbReference>
<evidence type="ECO:0000256" key="3">
    <source>
        <dbReference type="ARBA" id="ARBA00022801"/>
    </source>
</evidence>
<proteinExistence type="inferred from homology"/>
<evidence type="ECO:0000313" key="5">
    <source>
        <dbReference type="EMBL" id="AES71787.2"/>
    </source>
</evidence>
<evidence type="ECO:0000313" key="8">
    <source>
        <dbReference type="Proteomes" id="UP000002051"/>
    </source>
</evidence>
<dbReference type="AlphaFoldDB" id="G7J8V6"/>
<keyword evidence="8" id="KW-1185">Reference proteome</keyword>
<dbReference type="Pfam" id="PF18290">
    <property type="entry name" value="Nudix_hydro"/>
    <property type="match status" value="1"/>
</dbReference>
<protein>
    <submittedName>
        <fullName evidence="5">Nudix family hydrolase</fullName>
    </submittedName>
    <submittedName>
        <fullName evidence="6">Putative hydrolase</fullName>
        <ecNumber evidence="6">3.6.1.-</ecNumber>
    </submittedName>
</protein>
<reference evidence="6" key="4">
    <citation type="journal article" date="2018" name="Nat. Plants">
        <title>Whole-genome landscape of Medicago truncatula symbiotic genes.</title>
        <authorList>
            <person name="Pecrix Y."/>
            <person name="Gamas P."/>
            <person name="Carrere S."/>
        </authorList>
    </citation>
    <scope>NUCLEOTIDE SEQUENCE</scope>
    <source>
        <tissue evidence="6">Leaves</tissue>
    </source>
</reference>